<dbReference type="InterPro" id="IPR020568">
    <property type="entry name" value="Ribosomal_Su5_D2-typ_SF"/>
</dbReference>
<dbReference type="InterPro" id="IPR027417">
    <property type="entry name" value="P-loop_NTPase"/>
</dbReference>
<dbReference type="InterPro" id="IPR005225">
    <property type="entry name" value="Small_GTP-bd"/>
</dbReference>
<dbReference type="Proteomes" id="UP000183987">
    <property type="component" value="Unassembled WGS sequence"/>
</dbReference>
<dbReference type="PROSITE" id="PS00301">
    <property type="entry name" value="G_TR_1"/>
    <property type="match status" value="1"/>
</dbReference>
<dbReference type="InterPro" id="IPR009022">
    <property type="entry name" value="EFG_III"/>
</dbReference>
<feature type="binding site" evidence="8">
    <location>
        <begin position="17"/>
        <end position="24"/>
    </location>
    <ligand>
        <name>GTP</name>
        <dbReference type="ChEBI" id="CHEBI:37565"/>
    </ligand>
</feature>
<dbReference type="GO" id="GO:0032790">
    <property type="term" value="P:ribosome disassembly"/>
    <property type="evidence" value="ECO:0007669"/>
    <property type="project" value="TreeGrafter"/>
</dbReference>
<dbReference type="InterPro" id="IPR004540">
    <property type="entry name" value="Transl_elong_EFG/EF2"/>
</dbReference>
<dbReference type="FunFam" id="3.30.230.10:FF:000003">
    <property type="entry name" value="Elongation factor G"/>
    <property type="match status" value="1"/>
</dbReference>
<dbReference type="SMART" id="SM00838">
    <property type="entry name" value="EFG_C"/>
    <property type="match status" value="1"/>
</dbReference>
<dbReference type="PANTHER" id="PTHR43261:SF1">
    <property type="entry name" value="RIBOSOME-RELEASING FACTOR 2, MITOCHONDRIAL"/>
    <property type="match status" value="1"/>
</dbReference>
<dbReference type="PROSITE" id="PS51722">
    <property type="entry name" value="G_TR_2"/>
    <property type="match status" value="1"/>
</dbReference>
<dbReference type="SUPFAM" id="SSF54211">
    <property type="entry name" value="Ribosomal protein S5 domain 2-like"/>
    <property type="match status" value="1"/>
</dbReference>
<gene>
    <name evidence="8" type="primary">fusA</name>
    <name evidence="10" type="ORF">SAMN05444339_104104</name>
</gene>
<dbReference type="SUPFAM" id="SSF52540">
    <property type="entry name" value="P-loop containing nucleoside triphosphate hydrolases"/>
    <property type="match status" value="1"/>
</dbReference>
<dbReference type="Gene3D" id="3.30.230.10">
    <property type="match status" value="1"/>
</dbReference>
<evidence type="ECO:0000256" key="6">
    <source>
        <dbReference type="ARBA" id="ARBA00023134"/>
    </source>
</evidence>
<feature type="binding site" evidence="8">
    <location>
        <begin position="94"/>
        <end position="98"/>
    </location>
    <ligand>
        <name>GTP</name>
        <dbReference type="ChEBI" id="CHEBI:37565"/>
    </ligand>
</feature>
<dbReference type="InterPro" id="IPR014721">
    <property type="entry name" value="Ribsml_uS5_D2-typ_fold_subgr"/>
</dbReference>
<dbReference type="AlphaFoldDB" id="A0A1M4ZSY8"/>
<dbReference type="Pfam" id="PF03764">
    <property type="entry name" value="EFG_IV"/>
    <property type="match status" value="1"/>
</dbReference>
<dbReference type="STRING" id="366533.SAMN05444339_104104"/>
<dbReference type="Gene3D" id="3.40.50.300">
    <property type="entry name" value="P-loop containing nucleotide triphosphate hydrolases"/>
    <property type="match status" value="1"/>
</dbReference>
<comment type="similarity">
    <text evidence="1 8">Belongs to the TRAFAC class translation factor GTPase superfamily. Classic translation factor GTPase family. EF-G/EF-2 subfamily.</text>
</comment>
<dbReference type="FunFam" id="3.30.70.870:FF:000001">
    <property type="entry name" value="Elongation factor G"/>
    <property type="match status" value="1"/>
</dbReference>
<keyword evidence="11" id="KW-1185">Reference proteome</keyword>
<comment type="function">
    <text evidence="7 8">Catalyzes the GTP-dependent ribosomal translocation step during translation elongation. During this step, the ribosome changes from the pre-translocational (PRE) to the post-translocational (POST) state as the newly formed A-site-bound peptidyl-tRNA and P-site-bound deacylated tRNA move to the P and E sites, respectively. Catalyzes the coordinated movement of the two tRNA molecules, the mRNA and conformational changes in the ribosome.</text>
</comment>
<evidence type="ECO:0000313" key="11">
    <source>
        <dbReference type="Proteomes" id="UP000183987"/>
    </source>
</evidence>
<dbReference type="SUPFAM" id="SSF54980">
    <property type="entry name" value="EF-G C-terminal domain-like"/>
    <property type="match status" value="2"/>
</dbReference>
<dbReference type="InterPro" id="IPR053905">
    <property type="entry name" value="EF-G-like_DII"/>
</dbReference>
<dbReference type="GO" id="GO:0005525">
    <property type="term" value="F:GTP binding"/>
    <property type="evidence" value="ECO:0007669"/>
    <property type="project" value="UniProtKB-UniRule"/>
</dbReference>
<evidence type="ECO:0000256" key="3">
    <source>
        <dbReference type="ARBA" id="ARBA00022741"/>
    </source>
</evidence>
<evidence type="ECO:0000256" key="4">
    <source>
        <dbReference type="ARBA" id="ARBA00022768"/>
    </source>
</evidence>
<dbReference type="InterPro" id="IPR035649">
    <property type="entry name" value="EFG_V"/>
</dbReference>
<accession>A0A1M4ZSY8</accession>
<reference evidence="11" key="1">
    <citation type="submission" date="2016-11" db="EMBL/GenBank/DDBJ databases">
        <authorList>
            <person name="Varghese N."/>
            <person name="Submissions S."/>
        </authorList>
    </citation>
    <scope>NUCLEOTIDE SEQUENCE [LARGE SCALE GENOMIC DNA]</scope>
    <source>
        <strain evidence="11">DSM 29326</strain>
    </source>
</reference>
<dbReference type="EMBL" id="FQUE01000004">
    <property type="protein sequence ID" value="SHF20917.1"/>
    <property type="molecule type" value="Genomic_DNA"/>
</dbReference>
<dbReference type="InterPro" id="IPR031157">
    <property type="entry name" value="G_TR_CS"/>
</dbReference>
<dbReference type="Gene3D" id="3.30.70.870">
    <property type="entry name" value="Elongation Factor G (Translational Gtpase), domain 3"/>
    <property type="match status" value="1"/>
</dbReference>
<keyword evidence="4 8" id="KW-0251">Elongation factor</keyword>
<evidence type="ECO:0000259" key="9">
    <source>
        <dbReference type="PROSITE" id="PS51722"/>
    </source>
</evidence>
<dbReference type="CDD" id="cd04088">
    <property type="entry name" value="EFG_mtEFG_II"/>
    <property type="match status" value="1"/>
</dbReference>
<dbReference type="InterPro" id="IPR000795">
    <property type="entry name" value="T_Tr_GTP-bd_dom"/>
</dbReference>
<dbReference type="Gene3D" id="2.40.30.10">
    <property type="entry name" value="Translation factors"/>
    <property type="match status" value="1"/>
</dbReference>
<evidence type="ECO:0000256" key="8">
    <source>
        <dbReference type="HAMAP-Rule" id="MF_00054"/>
    </source>
</evidence>
<dbReference type="CDD" id="cd01886">
    <property type="entry name" value="EF-G"/>
    <property type="match status" value="1"/>
</dbReference>
<evidence type="ECO:0000256" key="1">
    <source>
        <dbReference type="ARBA" id="ARBA00005870"/>
    </source>
</evidence>
<keyword evidence="3 8" id="KW-0547">Nucleotide-binding</keyword>
<dbReference type="GO" id="GO:0005737">
    <property type="term" value="C:cytoplasm"/>
    <property type="evidence" value="ECO:0007669"/>
    <property type="project" value="UniProtKB-SubCell"/>
</dbReference>
<organism evidence="10 11">
    <name type="scientific">Loktanella atrilutea</name>
    <dbReference type="NCBI Taxonomy" id="366533"/>
    <lineage>
        <taxon>Bacteria</taxon>
        <taxon>Pseudomonadati</taxon>
        <taxon>Pseudomonadota</taxon>
        <taxon>Alphaproteobacteria</taxon>
        <taxon>Rhodobacterales</taxon>
        <taxon>Roseobacteraceae</taxon>
        <taxon>Loktanella</taxon>
    </lineage>
</organism>
<keyword evidence="5 8" id="KW-0648">Protein biosynthesis</keyword>
<evidence type="ECO:0000256" key="7">
    <source>
        <dbReference type="ARBA" id="ARBA00024731"/>
    </source>
</evidence>
<evidence type="ECO:0000256" key="5">
    <source>
        <dbReference type="ARBA" id="ARBA00022917"/>
    </source>
</evidence>
<dbReference type="HAMAP" id="MF_00054_B">
    <property type="entry name" value="EF_G_EF_2_B"/>
    <property type="match status" value="1"/>
</dbReference>
<protein>
    <recommendedName>
        <fullName evidence="2 8">Elongation factor G</fullName>
        <shortName evidence="8">EF-G</shortName>
    </recommendedName>
</protein>
<dbReference type="PANTHER" id="PTHR43261">
    <property type="entry name" value="TRANSLATION ELONGATION FACTOR G-RELATED"/>
    <property type="match status" value="1"/>
</dbReference>
<dbReference type="NCBIfam" id="TIGR00484">
    <property type="entry name" value="EF-G"/>
    <property type="match status" value="1"/>
</dbReference>
<dbReference type="InterPro" id="IPR041095">
    <property type="entry name" value="EFG_II"/>
</dbReference>
<dbReference type="GO" id="GO:0003924">
    <property type="term" value="F:GTPase activity"/>
    <property type="evidence" value="ECO:0007669"/>
    <property type="project" value="InterPro"/>
</dbReference>
<dbReference type="CDD" id="cd03713">
    <property type="entry name" value="EFG_mtEFG_C"/>
    <property type="match status" value="1"/>
</dbReference>
<dbReference type="InterPro" id="IPR035647">
    <property type="entry name" value="EFG_III/V"/>
</dbReference>
<dbReference type="Gene3D" id="3.30.70.240">
    <property type="match status" value="1"/>
</dbReference>
<feature type="binding site" evidence="8">
    <location>
        <begin position="148"/>
        <end position="151"/>
    </location>
    <ligand>
        <name>GTP</name>
        <dbReference type="ChEBI" id="CHEBI:37565"/>
    </ligand>
</feature>
<keyword evidence="8" id="KW-0963">Cytoplasm</keyword>
<dbReference type="GO" id="GO:0003746">
    <property type="term" value="F:translation elongation factor activity"/>
    <property type="evidence" value="ECO:0007669"/>
    <property type="project" value="UniProtKB-UniRule"/>
</dbReference>
<dbReference type="CDD" id="cd16262">
    <property type="entry name" value="EFG_III"/>
    <property type="match status" value="1"/>
</dbReference>
<dbReference type="Pfam" id="PF00679">
    <property type="entry name" value="EFG_C"/>
    <property type="match status" value="1"/>
</dbReference>
<dbReference type="InterPro" id="IPR009000">
    <property type="entry name" value="Transl_B-barrel_sf"/>
</dbReference>
<dbReference type="InterPro" id="IPR000640">
    <property type="entry name" value="EFG_V-like"/>
</dbReference>
<comment type="subcellular location">
    <subcellularLocation>
        <location evidence="8">Cytoplasm</location>
    </subcellularLocation>
</comment>
<dbReference type="SMART" id="SM00889">
    <property type="entry name" value="EFG_IV"/>
    <property type="match status" value="1"/>
</dbReference>
<dbReference type="SUPFAM" id="SSF50447">
    <property type="entry name" value="Translation proteins"/>
    <property type="match status" value="1"/>
</dbReference>
<dbReference type="CDD" id="cd01434">
    <property type="entry name" value="EFG_mtEFG1_IV"/>
    <property type="match status" value="1"/>
</dbReference>
<dbReference type="InterPro" id="IPR047872">
    <property type="entry name" value="EFG_IV"/>
</dbReference>
<dbReference type="RefSeq" id="WP_072857151.1">
    <property type="nucleotide sequence ID" value="NZ_FQUE01000004.1"/>
</dbReference>
<dbReference type="InterPro" id="IPR005517">
    <property type="entry name" value="Transl_elong_EFG/EF2_IV"/>
</dbReference>
<dbReference type="FunFam" id="2.40.30.10:FF:000006">
    <property type="entry name" value="Elongation factor G"/>
    <property type="match status" value="1"/>
</dbReference>
<name>A0A1M4ZSY8_LOKAT</name>
<dbReference type="Pfam" id="PF22042">
    <property type="entry name" value="EF-G_D2"/>
    <property type="match status" value="1"/>
</dbReference>
<dbReference type="NCBIfam" id="NF009381">
    <property type="entry name" value="PRK12740.1-5"/>
    <property type="match status" value="1"/>
</dbReference>
<sequence length="707" mass="78580">MARDYPLQRYRNFGIMAHIDAGKTTTTERILFYTGKSHKIGEVHDGAATMDWMEQEQERGITITSAATTTFWQRQEDPTAEGTSDTKYRFNIIDTPGHVDFTIEVERSLAVLDGAICLLDANAGVEPQTETVWRQADRYKVPRIVFVNKMDKIGADFYKCVKMIKDRTGATGVPISLPIGAEDKLEGIIDLIKMEEWVWEGEDLGASWVRKPIRADLQELADEWRATLIETAVDMDDDAMEQYLEGNEPDEATLRKLIRKGTLSLSFVPVAAGSAFKNKGVQPLLNAVIDFLPSPLDVVDYMGFKPGDETETRSIPRRADDDMPFSGLAFKIMNDPFVGSLTFTRIYSGKLTKGDSMLNSTKGNKERVGRMMMMHAINREEIEEAFAGDIIALGGLKNTTTGDTLCSEKDPVVLETMTFPEPVIEIAVEPKTKADQEKMGVALARLAAEDPSFRVETDFESGQTIMRGMGELHLDILIDRMRREFKVEANIGAPQVAYRETIGHEVEHTYTHKKQSGGSGQFGEVKLLIMPTEPGEGYSFESKVVGGSVPKEYIPGVEKGIKSVMDSGPLAGFPVIDFKVQLLEGKYHDVDSSVLAFEIAARMCMREGLRKAGAKLLEPIMKVEVVTPEEYTGGVIGDLTSRRGMVQGQDSRGNANVINCFVPLANMFGYINNLRSMTSGRANFTMQFDHYEPVPQNISDEIQKKYA</sequence>
<keyword evidence="6 8" id="KW-0342">GTP-binding</keyword>
<feature type="domain" description="Tr-type G" evidence="9">
    <location>
        <begin position="8"/>
        <end position="296"/>
    </location>
</feature>
<dbReference type="OrthoDB" id="9802948at2"/>
<proteinExistence type="inferred from homology"/>
<dbReference type="FunFam" id="3.30.70.240:FF:000001">
    <property type="entry name" value="Elongation factor G"/>
    <property type="match status" value="1"/>
</dbReference>
<dbReference type="PRINTS" id="PR00315">
    <property type="entry name" value="ELONGATNFCT"/>
</dbReference>
<evidence type="ECO:0000256" key="2">
    <source>
        <dbReference type="ARBA" id="ARBA00017872"/>
    </source>
</evidence>
<evidence type="ECO:0000313" key="10">
    <source>
        <dbReference type="EMBL" id="SHF20917.1"/>
    </source>
</evidence>
<dbReference type="Pfam" id="PF14492">
    <property type="entry name" value="EFG_III"/>
    <property type="match status" value="1"/>
</dbReference>
<dbReference type="FunFam" id="3.40.50.300:FF:000029">
    <property type="entry name" value="Elongation factor G"/>
    <property type="match status" value="1"/>
</dbReference>
<dbReference type="NCBIfam" id="TIGR00231">
    <property type="entry name" value="small_GTP"/>
    <property type="match status" value="1"/>
</dbReference>
<dbReference type="GO" id="GO:0097216">
    <property type="term" value="F:guanosine tetraphosphate binding"/>
    <property type="evidence" value="ECO:0007669"/>
    <property type="project" value="UniProtKB-ARBA"/>
</dbReference>
<dbReference type="Pfam" id="PF00009">
    <property type="entry name" value="GTP_EFTU"/>
    <property type="match status" value="1"/>
</dbReference>